<dbReference type="Pfam" id="PF01593">
    <property type="entry name" value="Amino_oxidase"/>
    <property type="match status" value="1"/>
</dbReference>
<dbReference type="InterPro" id="IPR036188">
    <property type="entry name" value="FAD/NAD-bd_sf"/>
</dbReference>
<dbReference type="AlphaFoldDB" id="A0A078J8Y0"/>
<evidence type="ECO:0000259" key="1">
    <source>
        <dbReference type="Pfam" id="PF01593"/>
    </source>
</evidence>
<name>A0A078J8Y0_BRANA</name>
<dbReference type="SMR" id="A0A078J8Y0"/>
<proteinExistence type="predicted"/>
<dbReference type="Proteomes" id="UP000028999">
    <property type="component" value="Unassembled WGS sequence"/>
</dbReference>
<evidence type="ECO:0000313" key="3">
    <source>
        <dbReference type="EMBL" id="CDY63533.1"/>
    </source>
</evidence>
<keyword evidence="4" id="KW-1185">Reference proteome</keyword>
<reference evidence="2" key="3">
    <citation type="submission" date="2021-01" db="EMBL/GenBank/DDBJ databases">
        <authorList>
            <consortium name="Genoscope - CEA"/>
            <person name="William W."/>
        </authorList>
    </citation>
    <scope>NUCLEOTIDE SEQUENCE</scope>
</reference>
<evidence type="ECO:0000313" key="4">
    <source>
        <dbReference type="Proteomes" id="UP000028999"/>
    </source>
</evidence>
<accession>A0A078J8Y0</accession>
<feature type="domain" description="Amine oxidase" evidence="1">
    <location>
        <begin position="19"/>
        <end position="57"/>
    </location>
</feature>
<dbReference type="Proteomes" id="UP001295469">
    <property type="component" value="Chromosome C02"/>
</dbReference>
<dbReference type="Gramene" id="CDY63533">
    <property type="protein sequence ID" value="CDY63533"/>
    <property type="gene ID" value="GSBRNA2T00039387001"/>
</dbReference>
<reference evidence="3 4" key="1">
    <citation type="journal article" date="2014" name="Science">
        <title>Plant genetics. Early allopolyploid evolution in the post-Neolithic Brassica napus oilseed genome.</title>
        <authorList>
            <person name="Chalhoub B."/>
            <person name="Denoeud F."/>
            <person name="Liu S."/>
            <person name="Parkin I.A."/>
            <person name="Tang H."/>
            <person name="Wang X."/>
            <person name="Chiquet J."/>
            <person name="Belcram H."/>
            <person name="Tong C."/>
            <person name="Samans B."/>
            <person name="Correa M."/>
            <person name="Da Silva C."/>
            <person name="Just J."/>
            <person name="Falentin C."/>
            <person name="Koh C.S."/>
            <person name="Le Clainche I."/>
            <person name="Bernard M."/>
            <person name="Bento P."/>
            <person name="Noel B."/>
            <person name="Labadie K."/>
            <person name="Alberti A."/>
            <person name="Charles M."/>
            <person name="Arnaud D."/>
            <person name="Guo H."/>
            <person name="Daviaud C."/>
            <person name="Alamery S."/>
            <person name="Jabbari K."/>
            <person name="Zhao M."/>
            <person name="Edger P.P."/>
            <person name="Chelaifa H."/>
            <person name="Tack D."/>
            <person name="Lassalle G."/>
            <person name="Mestiri I."/>
            <person name="Schnel N."/>
            <person name="Le Paslier M.C."/>
            <person name="Fan G."/>
            <person name="Renault V."/>
            <person name="Bayer P.E."/>
            <person name="Golicz A.A."/>
            <person name="Manoli S."/>
            <person name="Lee T.H."/>
            <person name="Thi V.H."/>
            <person name="Chalabi S."/>
            <person name="Hu Q."/>
            <person name="Fan C."/>
            <person name="Tollenaere R."/>
            <person name="Lu Y."/>
            <person name="Battail C."/>
            <person name="Shen J."/>
            <person name="Sidebottom C.H."/>
            <person name="Wang X."/>
            <person name="Canaguier A."/>
            <person name="Chauveau A."/>
            <person name="Berard A."/>
            <person name="Deniot G."/>
            <person name="Guan M."/>
            <person name="Liu Z."/>
            <person name="Sun F."/>
            <person name="Lim Y.P."/>
            <person name="Lyons E."/>
            <person name="Town C.D."/>
            <person name="Bancroft I."/>
            <person name="Wang X."/>
            <person name="Meng J."/>
            <person name="Ma J."/>
            <person name="Pires J.C."/>
            <person name="King G.J."/>
            <person name="Brunel D."/>
            <person name="Delourme R."/>
            <person name="Renard M."/>
            <person name="Aury J.M."/>
            <person name="Adams K.L."/>
            <person name="Batley J."/>
            <person name="Snowdon R.J."/>
            <person name="Tost J."/>
            <person name="Edwards D."/>
            <person name="Zhou Y."/>
            <person name="Hua W."/>
            <person name="Sharpe A.G."/>
            <person name="Paterson A.H."/>
            <person name="Guan C."/>
            <person name="Wincker P."/>
        </authorList>
    </citation>
    <scope>NUCLEOTIDE SEQUENCE [LARGE SCALE GENOMIC DNA]</scope>
    <source>
        <strain evidence="4">cv. Darmor-bzh</strain>
    </source>
</reference>
<protein>
    <submittedName>
        <fullName evidence="2">(rape) hypothetical protein</fullName>
    </submittedName>
    <submittedName>
        <fullName evidence="3">BnaC02g47630D protein</fullName>
    </submittedName>
</protein>
<dbReference type="InterPro" id="IPR002937">
    <property type="entry name" value="Amino_oxidase"/>
</dbReference>
<organism evidence="3 4">
    <name type="scientific">Brassica napus</name>
    <name type="common">Rape</name>
    <dbReference type="NCBI Taxonomy" id="3708"/>
    <lineage>
        <taxon>Eukaryota</taxon>
        <taxon>Viridiplantae</taxon>
        <taxon>Streptophyta</taxon>
        <taxon>Embryophyta</taxon>
        <taxon>Tracheophyta</taxon>
        <taxon>Spermatophyta</taxon>
        <taxon>Magnoliopsida</taxon>
        <taxon>eudicotyledons</taxon>
        <taxon>Gunneridae</taxon>
        <taxon>Pentapetalae</taxon>
        <taxon>rosids</taxon>
        <taxon>malvids</taxon>
        <taxon>Brassicales</taxon>
        <taxon>Brassicaceae</taxon>
        <taxon>Brassiceae</taxon>
        <taxon>Brassica</taxon>
    </lineage>
</organism>
<dbReference type="EMBL" id="LK034315">
    <property type="protein sequence ID" value="CDY63533.1"/>
    <property type="molecule type" value="Genomic_DNA"/>
</dbReference>
<gene>
    <name evidence="3" type="primary">BnaC02g47630D</name>
    <name evidence="2" type="ORF">DARMORV10_C02P49430.1</name>
    <name evidence="3" type="ORF">GSBRNA2T00039387001</name>
</gene>
<evidence type="ECO:0000313" key="2">
    <source>
        <dbReference type="EMBL" id="CAF1919701.1"/>
    </source>
</evidence>
<dbReference type="PaxDb" id="3708-A0A078J8Y0"/>
<dbReference type="EMBL" id="HG994366">
    <property type="protein sequence ID" value="CAF1919701.1"/>
    <property type="molecule type" value="Genomic_DNA"/>
</dbReference>
<reference evidence="3" key="2">
    <citation type="submission" date="2014-06" db="EMBL/GenBank/DDBJ databases">
        <authorList>
            <person name="Genoscope - CEA"/>
        </authorList>
    </citation>
    <scope>NUCLEOTIDE SEQUENCE</scope>
</reference>
<dbReference type="Gene3D" id="3.50.50.60">
    <property type="entry name" value="FAD/NAD(P)-binding domain"/>
    <property type="match status" value="1"/>
</dbReference>
<sequence>MDEPLPRANKKSGQVSYHDQAQLHELQVFAGEETRRTHYSTILGAYFSGFREANKLLKH</sequence>
<dbReference type="GO" id="GO:0016491">
    <property type="term" value="F:oxidoreductase activity"/>
    <property type="evidence" value="ECO:0007669"/>
    <property type="project" value="InterPro"/>
</dbReference>
<dbReference type="STRING" id="3708.A0A078J8Y0"/>